<accession>A0A7W7ZP11</accession>
<dbReference type="Proteomes" id="UP000584867">
    <property type="component" value="Unassembled WGS sequence"/>
</dbReference>
<dbReference type="Pfam" id="PF18951">
    <property type="entry name" value="DUF5695"/>
    <property type="match status" value="2"/>
</dbReference>
<protein>
    <recommendedName>
        <fullName evidence="4">F5/8 type C domain-containing protein</fullName>
    </recommendedName>
</protein>
<reference evidence="2 3" key="1">
    <citation type="submission" date="2020-08" db="EMBL/GenBank/DDBJ databases">
        <title>Genomic Encyclopedia of Type Strains, Phase IV (KMG-V): Genome sequencing to study the core and pangenomes of soil and plant-associated prokaryotes.</title>
        <authorList>
            <person name="Whitman W."/>
        </authorList>
    </citation>
    <scope>NUCLEOTIDE SEQUENCE [LARGE SCALE GENOMIC DNA]</scope>
    <source>
        <strain evidence="2 3">X5P3</strain>
    </source>
</reference>
<gene>
    <name evidence="2" type="ORF">HDF15_001429</name>
</gene>
<dbReference type="EMBL" id="JACHIO010000005">
    <property type="protein sequence ID" value="MBB5063089.1"/>
    <property type="molecule type" value="Genomic_DNA"/>
</dbReference>
<feature type="signal peptide" evidence="1">
    <location>
        <begin position="1"/>
        <end position="28"/>
    </location>
</feature>
<evidence type="ECO:0008006" key="4">
    <source>
        <dbReference type="Google" id="ProtNLM"/>
    </source>
</evidence>
<organism evidence="2 3">
    <name type="scientific">Granulicella mallensis</name>
    <dbReference type="NCBI Taxonomy" id="940614"/>
    <lineage>
        <taxon>Bacteria</taxon>
        <taxon>Pseudomonadati</taxon>
        <taxon>Acidobacteriota</taxon>
        <taxon>Terriglobia</taxon>
        <taxon>Terriglobales</taxon>
        <taxon>Acidobacteriaceae</taxon>
        <taxon>Granulicella</taxon>
    </lineage>
</organism>
<name>A0A7W7ZP11_9BACT</name>
<evidence type="ECO:0000313" key="2">
    <source>
        <dbReference type="EMBL" id="MBB5063089.1"/>
    </source>
</evidence>
<dbReference type="RefSeq" id="WP_184253973.1">
    <property type="nucleotide sequence ID" value="NZ_JACHIO010000005.1"/>
</dbReference>
<dbReference type="InterPro" id="IPR043750">
    <property type="entry name" value="DUF5695"/>
</dbReference>
<keyword evidence="1" id="KW-0732">Signal</keyword>
<proteinExistence type="predicted"/>
<dbReference type="Gene3D" id="2.60.120.260">
    <property type="entry name" value="Galactose-binding domain-like"/>
    <property type="match status" value="1"/>
</dbReference>
<evidence type="ECO:0000313" key="3">
    <source>
        <dbReference type="Proteomes" id="UP000584867"/>
    </source>
</evidence>
<sequence>MSRTCFFRLCAFLAVPLCALGQSPSASPFQLKFTADGISSLQKVQDKYATDYIQSGHALGDVSIRYRAEGTDAWSEVSAASRQGNTGPYTISRLQPTLAGGAHVAASVRGPGARVLSAAFEPSTSHDLGAARFTWAEKKGTTEWVEYDFDQPEPVYSAEVFWAADAGRRMNTKLPVSWKVLYKVGDDWKEVSQAKQSPIAVDTFNQTTFQPVSTTSIRVEVQLAADATAGILQWRLNGEPTRIVVPVDDLQASETFERVGDALVWSITVRNPTSHAVEVGDLSIGLPMNRHYVGDKTETYTKRVIQHGSIAGDGSYIYWMRTNAEGPYLVMTPSSGTALEYFEEVPATRIYNAYIHASASMADLKAKGGNWRLSVTHLVLAPKGKAGDSKTYSFRFRWAPDYDGVREVLYQEKLFDVAVVPGMTIPMDLDAEFSLHTHNTGLKIEAEHPEKTQITALGERGKDIRVYKVHFGQLGENMLRVNYGSGQYLSLEFFATEPIETLFKKRAAFVVSHEQHTDTSKWYYGLFSQWDMKDHKLRSPDDLDGLQSYAVASDDTALGKSAFIAQKNIVYPSQKEISAVEDYISKYVWGGLQETTTEKYPYAIYGIPNWKVLRDSPDPGTKGQQHVWRIYDYPHVVLMYYNMYRVAKLYPETTKYLDSKGYLERAFGTAKAFFTVPMEVIKWSPYDTGTYNEIVIPDLINALDQEGQHEEAAYLRGEWETKVKFFINDHPYLYGSEYPYDTTGFESTAAMAKYAMARVQPPNAAPQSATLPGQAAFAREVKYDDAKQFLDGQFALNVASRGWLETAYYDMGSDYRGNGNISYTLSYMSQMGGWGILDYAYYQSPDPEKYLRLGYPAYLSSFALINSGTAESNYGYWYPGKDNDGGASGGFEPRPWGRAWLGNKEMGRGPWWYSGEIELGFSGALRDAATVVVDDPIFGRYAYGGTIAQHRGLTEVVPHDGLRERLHILTKGQRMHLLLDRDAFAADKTISYDDNLAHLRFTLENHATSAHPVALAFTGLPAGRYSLIVGGKRQPAQTPVEGALTLQAPIAGSQVAVELVRAEK</sequence>
<comment type="caution">
    <text evidence="2">The sequence shown here is derived from an EMBL/GenBank/DDBJ whole genome shotgun (WGS) entry which is preliminary data.</text>
</comment>
<evidence type="ECO:0000256" key="1">
    <source>
        <dbReference type="SAM" id="SignalP"/>
    </source>
</evidence>
<dbReference type="AlphaFoldDB" id="A0A7W7ZP11"/>
<feature type="chain" id="PRO_5031428795" description="F5/8 type C domain-containing protein" evidence="1">
    <location>
        <begin position="29"/>
        <end position="1064"/>
    </location>
</feature>